<keyword evidence="2" id="KW-1185">Reference proteome</keyword>
<dbReference type="EMBL" id="JADCNN020000009">
    <property type="protein sequence ID" value="MBM6996299.1"/>
    <property type="molecule type" value="Genomic_DNA"/>
</dbReference>
<dbReference type="Proteomes" id="UP001516620">
    <property type="component" value="Unassembled WGS sequence"/>
</dbReference>
<organism evidence="1 2">
    <name type="scientific">Paenibacillus rhizolycopersici</name>
    <dbReference type="NCBI Taxonomy" id="2780073"/>
    <lineage>
        <taxon>Bacteria</taxon>
        <taxon>Bacillati</taxon>
        <taxon>Bacillota</taxon>
        <taxon>Bacilli</taxon>
        <taxon>Bacillales</taxon>
        <taxon>Paenibacillaceae</taxon>
        <taxon>Paenibacillus</taxon>
    </lineage>
</organism>
<protein>
    <submittedName>
        <fullName evidence="1">Uncharacterized protein</fullName>
    </submittedName>
</protein>
<gene>
    <name evidence="1" type="ORF">IM700_011635</name>
</gene>
<dbReference type="RefSeq" id="WP_193416254.1">
    <property type="nucleotide sequence ID" value="NZ_JADCNN020000009.1"/>
</dbReference>
<evidence type="ECO:0000313" key="2">
    <source>
        <dbReference type="Proteomes" id="UP001516620"/>
    </source>
</evidence>
<proteinExistence type="predicted"/>
<sequence>MKKFTYWNKVIKLDHGYDENKPASQLNIEDMKGLQHSAAVNAYLQRWRRGIGQKNLNSNVHSDIRLAPVPNWFLREDISALNVNVKAGITKNALNVNRFSPKCGALFKARMMDENIKKLYLN</sequence>
<accession>A0ABS2H8H5</accession>
<evidence type="ECO:0000313" key="1">
    <source>
        <dbReference type="EMBL" id="MBM6996299.1"/>
    </source>
</evidence>
<name>A0ABS2H8H5_9BACL</name>
<comment type="caution">
    <text evidence="1">The sequence shown here is derived from an EMBL/GenBank/DDBJ whole genome shotgun (WGS) entry which is preliminary data.</text>
</comment>
<reference evidence="1 2" key="1">
    <citation type="submission" date="2021-01" db="EMBL/GenBank/DDBJ databases">
        <title>Paenibacillus sp.nov. isolated from the rhizosphere soil of tomato plant.</title>
        <authorList>
            <person name="Thin K.K."/>
            <person name="Zhang X."/>
            <person name="He S."/>
        </authorList>
    </citation>
    <scope>NUCLEOTIDE SEQUENCE [LARGE SCALE GENOMIC DNA]</scope>
    <source>
        <strain evidence="1 2">DXFW5</strain>
    </source>
</reference>